<name>A0A926G8F2_9RHOB</name>
<accession>A0A926G8F2</accession>
<dbReference type="CDD" id="cd01846">
    <property type="entry name" value="fatty_acyltransferase_like"/>
    <property type="match status" value="1"/>
</dbReference>
<sequence>MHSRVINTASAMAVTVFMVGQASAATLADSYTSFWALGDSLSDNGNLSYLAYGVGTDWNYSDQAGTNAYYEGRFTNGRSWAEYVAEDFKAAGQANGNLAYGGAEALEDDTWWDLTPGLDYQRKTLIADHASDFGDNPLVSIMIGANDLMGAMGDANILDIAIDAANKIASTARTLAQNGVGDFLIANMPNLSTIPRYAMFQTSLQSTALAASEAFNRQLANNITDLRRDGVQVATLDLWSILGDLQASPEAYGLTDGVRPCLYPNADAAAAYGEAEVCAESDALSRLFFDSVHPSARVHEAFGEAVREALAPAPVPLPGTLPLMLGGALVFGLVRRKRKAA</sequence>
<keyword evidence="2" id="KW-0472">Membrane</keyword>
<organism evidence="4 5">
    <name type="scientific">Paracoccus amoyensis</name>
    <dbReference type="NCBI Taxonomy" id="2760093"/>
    <lineage>
        <taxon>Bacteria</taxon>
        <taxon>Pseudomonadati</taxon>
        <taxon>Pseudomonadota</taxon>
        <taxon>Alphaproteobacteria</taxon>
        <taxon>Rhodobacterales</taxon>
        <taxon>Paracoccaceae</taxon>
        <taxon>Paracoccus</taxon>
    </lineage>
</organism>
<dbReference type="GO" id="GO:0016788">
    <property type="term" value="F:hydrolase activity, acting on ester bonds"/>
    <property type="evidence" value="ECO:0007669"/>
    <property type="project" value="InterPro"/>
</dbReference>
<dbReference type="SUPFAM" id="SSF52266">
    <property type="entry name" value="SGNH hydrolase"/>
    <property type="match status" value="1"/>
</dbReference>
<evidence type="ECO:0000313" key="4">
    <source>
        <dbReference type="EMBL" id="MBC9246393.1"/>
    </source>
</evidence>
<comment type="caution">
    <text evidence="4">The sequence shown here is derived from an EMBL/GenBank/DDBJ whole genome shotgun (WGS) entry which is preliminary data.</text>
</comment>
<dbReference type="AlphaFoldDB" id="A0A926G8F2"/>
<dbReference type="InterPro" id="IPR036514">
    <property type="entry name" value="SGNH_hydro_sf"/>
</dbReference>
<feature type="chain" id="PRO_5037241849" description="Secreted protein" evidence="3">
    <location>
        <begin position="25"/>
        <end position="341"/>
    </location>
</feature>
<reference evidence="4" key="1">
    <citation type="submission" date="2020-08" db="EMBL/GenBank/DDBJ databases">
        <title>Paracoccus amoyensis sp. nov., isolated from the surface seawater at coast of Xiamen, Fujian.</title>
        <authorList>
            <person name="Lyu L."/>
        </authorList>
    </citation>
    <scope>NUCLEOTIDE SEQUENCE</scope>
    <source>
        <strain evidence="4">11-3</strain>
    </source>
</reference>
<evidence type="ECO:0008006" key="6">
    <source>
        <dbReference type="Google" id="ProtNLM"/>
    </source>
</evidence>
<dbReference type="PANTHER" id="PTHR45648:SF22">
    <property type="entry name" value="GDSL LIPASE_ACYLHYDROLASE FAMILY PROTEIN (AFU_ORTHOLOGUE AFUA_4G14700)"/>
    <property type="match status" value="1"/>
</dbReference>
<evidence type="ECO:0000256" key="3">
    <source>
        <dbReference type="SAM" id="SignalP"/>
    </source>
</evidence>
<evidence type="ECO:0000313" key="5">
    <source>
        <dbReference type="Proteomes" id="UP000608594"/>
    </source>
</evidence>
<feature type="signal peptide" evidence="3">
    <location>
        <begin position="1"/>
        <end position="24"/>
    </location>
</feature>
<keyword evidence="2" id="KW-0812">Transmembrane</keyword>
<dbReference type="Proteomes" id="UP000608594">
    <property type="component" value="Unassembled WGS sequence"/>
</dbReference>
<keyword evidence="3" id="KW-0732">Signal</keyword>
<proteinExistence type="predicted"/>
<dbReference type="PANTHER" id="PTHR45648">
    <property type="entry name" value="GDSL LIPASE/ACYLHYDROLASE FAMILY PROTEIN (AFU_ORTHOLOGUE AFUA_4G14700)"/>
    <property type="match status" value="1"/>
</dbReference>
<evidence type="ECO:0000256" key="1">
    <source>
        <dbReference type="ARBA" id="ARBA00022801"/>
    </source>
</evidence>
<gene>
    <name evidence="4" type="ORF">H4P12_06635</name>
</gene>
<dbReference type="RefSeq" id="WP_187792883.1">
    <property type="nucleotide sequence ID" value="NZ_JACOQL010000002.1"/>
</dbReference>
<protein>
    <recommendedName>
        <fullName evidence="6">Secreted protein</fullName>
    </recommendedName>
</protein>
<dbReference type="Pfam" id="PF00657">
    <property type="entry name" value="Lipase_GDSL"/>
    <property type="match status" value="1"/>
</dbReference>
<dbReference type="InterPro" id="IPR051058">
    <property type="entry name" value="GDSL_Est/Lipase"/>
</dbReference>
<keyword evidence="5" id="KW-1185">Reference proteome</keyword>
<feature type="transmembrane region" description="Helical" evidence="2">
    <location>
        <begin position="315"/>
        <end position="334"/>
    </location>
</feature>
<dbReference type="Gene3D" id="3.40.50.1110">
    <property type="entry name" value="SGNH hydrolase"/>
    <property type="match status" value="1"/>
</dbReference>
<keyword evidence="2" id="KW-1133">Transmembrane helix</keyword>
<keyword evidence="1" id="KW-0378">Hydrolase</keyword>
<dbReference type="EMBL" id="JACOQL010000002">
    <property type="protein sequence ID" value="MBC9246393.1"/>
    <property type="molecule type" value="Genomic_DNA"/>
</dbReference>
<dbReference type="InterPro" id="IPR001087">
    <property type="entry name" value="GDSL"/>
</dbReference>
<evidence type="ECO:0000256" key="2">
    <source>
        <dbReference type="SAM" id="Phobius"/>
    </source>
</evidence>